<dbReference type="STRING" id="1871111.GCA_001704615_00933"/>
<gene>
    <name evidence="1" type="ORF">DJ533_00095</name>
</gene>
<proteinExistence type="predicted"/>
<dbReference type="Proteomes" id="UP000245977">
    <property type="component" value="Plasmid p1_010030"/>
</dbReference>
<dbReference type="RefSeq" id="WP_065994813.1">
    <property type="nucleotide sequence ID" value="NZ_CP029389.2"/>
</dbReference>
<name>A0A2S2F873_9GAMM</name>
<evidence type="ECO:0000313" key="1">
    <source>
        <dbReference type="EMBL" id="AWL27120.1"/>
    </source>
</evidence>
<organism evidence="1 2">
    <name type="scientific">Acinetobacter defluvii</name>
    <dbReference type="NCBI Taxonomy" id="1871111"/>
    <lineage>
        <taxon>Bacteria</taxon>
        <taxon>Pseudomonadati</taxon>
        <taxon>Pseudomonadota</taxon>
        <taxon>Gammaproteobacteria</taxon>
        <taxon>Moraxellales</taxon>
        <taxon>Moraxellaceae</taxon>
        <taxon>Acinetobacter</taxon>
    </lineage>
</organism>
<keyword evidence="1" id="KW-0614">Plasmid</keyword>
<dbReference type="EMBL" id="CP029389">
    <property type="protein sequence ID" value="AWL27120.1"/>
    <property type="molecule type" value="Genomic_DNA"/>
</dbReference>
<accession>A0A2S2F873</accession>
<dbReference type="OrthoDB" id="9858066at2"/>
<evidence type="ECO:0000313" key="2">
    <source>
        <dbReference type="Proteomes" id="UP000245977"/>
    </source>
</evidence>
<keyword evidence="2" id="KW-1185">Reference proteome</keyword>
<dbReference type="AlphaFoldDB" id="A0A2S2F873"/>
<dbReference type="KEGG" id="adv:DJ533_00095"/>
<sequence>MIEFIAILLGLIAVFIWALREGTLSNIPLDSDDLYEWLVVFKDLHGGTYRTVMMIDTDTLNAQLLNTLEAELSAEFDKPCITNIMLLGKAAQFERLDDFKA</sequence>
<protein>
    <submittedName>
        <fullName evidence="1">Uncharacterized protein</fullName>
    </submittedName>
</protein>
<geneLocation type="plasmid" evidence="1 2">
    <name>p1_010030</name>
</geneLocation>
<reference evidence="1" key="1">
    <citation type="submission" date="2019-08" db="EMBL/GenBank/DDBJ databases">
        <title>The complete genome of Acinetobacter defluvii strain WCHAD010030.</title>
        <authorList>
            <person name="Hu Y."/>
            <person name="Qin J."/>
            <person name="Feng Y."/>
            <person name="Zong Z."/>
        </authorList>
    </citation>
    <scope>NUCLEOTIDE SEQUENCE</scope>
    <source>
        <strain evidence="1">WCHA30</strain>
        <plasmid evidence="1">p1_010030</plasmid>
    </source>
</reference>